<organism evidence="1 2">
    <name type="scientific">Natronospirillum operosum</name>
    <dbReference type="NCBI Taxonomy" id="2759953"/>
    <lineage>
        <taxon>Bacteria</taxon>
        <taxon>Pseudomonadati</taxon>
        <taxon>Pseudomonadota</taxon>
        <taxon>Gammaproteobacteria</taxon>
        <taxon>Oceanospirillales</taxon>
        <taxon>Natronospirillaceae</taxon>
        <taxon>Natronospirillum</taxon>
    </lineage>
</organism>
<sequence>MLFARFHHIYTHKFESAYADDDTLKHAKREWATALQDFPLAAIEKTIDAVRLRHAWPPTIAEFLATLSEEARPDDLPEARDAYQEACIHAGRPLQHHWRHPAVYHAASRTGFFRLRSETEQQVWPDFRRYYQELALSLCKGHELSEPRQPSLPPPTDTGPALDVTAWCERHAADPKAVAHLFHYMELPRGSQIRHNFRQRALAALQAQQLPVADLPE</sequence>
<name>A0A4Z0W7S5_9GAMM</name>
<accession>A0A4Z0W7S5</accession>
<comment type="caution">
    <text evidence="1">The sequence shown here is derived from an EMBL/GenBank/DDBJ whole genome shotgun (WGS) entry which is preliminary data.</text>
</comment>
<gene>
    <name evidence="1" type="ORF">E4656_08025</name>
</gene>
<dbReference type="Proteomes" id="UP000297475">
    <property type="component" value="Unassembled WGS sequence"/>
</dbReference>
<dbReference type="EMBL" id="SRMF01000002">
    <property type="protein sequence ID" value="TGG94114.1"/>
    <property type="molecule type" value="Genomic_DNA"/>
</dbReference>
<evidence type="ECO:0000313" key="2">
    <source>
        <dbReference type="Proteomes" id="UP000297475"/>
    </source>
</evidence>
<keyword evidence="2" id="KW-1185">Reference proteome</keyword>
<evidence type="ECO:0000313" key="1">
    <source>
        <dbReference type="EMBL" id="TGG94114.1"/>
    </source>
</evidence>
<dbReference type="AlphaFoldDB" id="A0A4Z0W7S5"/>
<proteinExistence type="predicted"/>
<protein>
    <submittedName>
        <fullName evidence="1">Uncharacterized protein</fullName>
    </submittedName>
</protein>
<reference evidence="1 2" key="1">
    <citation type="submission" date="2019-04" db="EMBL/GenBank/DDBJ databases">
        <title>Natronospirillum operosus gen. nov., sp. nov., a haloalkaliphilic satellite isolated from decaying biomass of laboratory culture of cyanobacterium Geitlerinema sp. and proposal of Natronospirillaceae fam. nov. and Saccharospirillaceae fam. nov.</title>
        <authorList>
            <person name="Kevbrin V."/>
            <person name="Boltyanskaya Y."/>
            <person name="Koziaeva V."/>
            <person name="Grouzdev D.S."/>
            <person name="Park M."/>
            <person name="Cho J."/>
        </authorList>
    </citation>
    <scope>NUCLEOTIDE SEQUENCE [LARGE SCALE GENOMIC DNA]</scope>
    <source>
        <strain evidence="1 2">G-116</strain>
    </source>
</reference>
<dbReference type="RefSeq" id="WP_167855981.1">
    <property type="nucleotide sequence ID" value="NZ_SRMF01000002.1"/>
</dbReference>